<dbReference type="EMBL" id="QMEY01000002">
    <property type="protein sequence ID" value="RBQ21084.1"/>
    <property type="molecule type" value="Genomic_DNA"/>
</dbReference>
<dbReference type="InterPro" id="IPR029058">
    <property type="entry name" value="AB_hydrolase_fold"/>
</dbReference>
<proteinExistence type="predicted"/>
<gene>
    <name evidence="2" type="ORF">DP939_08525</name>
</gene>
<keyword evidence="3" id="KW-1185">Reference proteome</keyword>
<dbReference type="PANTHER" id="PTHR43194:SF5">
    <property type="entry name" value="PIMELOYL-[ACYL-CARRIER PROTEIN] METHYL ESTER ESTERASE"/>
    <property type="match status" value="1"/>
</dbReference>
<name>A0A366M664_9ACTN</name>
<sequence length="348" mass="38194">MKRRSLLAGAVPGALAVSAPGTALADDDGGFRVREVGGFHVGGEAVTLSGVPTRDAYVAEGQTPFRVDPNGDFQSGQIYVNYVRLARPRSPLPVLMWHGGGLTGACFETTPDRRQGWQQRFLSAGRDVYLTDALGAGRASWGRYPEASKAEPLFRTKKELWELFRIGPPGSYATDPRKRRPYADTQFPVAAFDEFVKQVVPRFRTYDRSTQAGYDALVARVGPSTVLTHSAGGPFGFAATIAAPGRVRAHVAIEPSGAPDPATVDFSRVRRVPHLIVWGDHLDADPSWGQLYDSTRRFHDALRAAGGHSTWIDLRDHGHRGNSHMIMMDRDSHRVAGMIDSWLKEHVR</sequence>
<dbReference type="PANTHER" id="PTHR43194">
    <property type="entry name" value="HYDROLASE ALPHA/BETA FOLD FAMILY"/>
    <property type="match status" value="1"/>
</dbReference>
<dbReference type="CDD" id="cd12808">
    <property type="entry name" value="Esterase_713_like-1"/>
    <property type="match status" value="1"/>
</dbReference>
<reference evidence="2 3" key="1">
    <citation type="submission" date="2018-06" db="EMBL/GenBank/DDBJ databases">
        <title>Sphaerisporangium craniellae sp. nov., isolated from a marine sponge in the South China Sea.</title>
        <authorList>
            <person name="Li L."/>
        </authorList>
    </citation>
    <scope>NUCLEOTIDE SEQUENCE [LARGE SCALE GENOMIC DNA]</scope>
    <source>
        <strain evidence="2 3">LHW63015</strain>
    </source>
</reference>
<dbReference type="InterPro" id="IPR050228">
    <property type="entry name" value="Carboxylesterase_BioH"/>
</dbReference>
<dbReference type="OrthoDB" id="7820973at2"/>
<evidence type="ECO:0000256" key="1">
    <source>
        <dbReference type="SAM" id="SignalP"/>
    </source>
</evidence>
<dbReference type="AlphaFoldDB" id="A0A366M664"/>
<feature type="signal peptide" evidence="1">
    <location>
        <begin position="1"/>
        <end position="25"/>
    </location>
</feature>
<organism evidence="2 3">
    <name type="scientific">Spongiactinospora rosea</name>
    <dbReference type="NCBI Taxonomy" id="2248750"/>
    <lineage>
        <taxon>Bacteria</taxon>
        <taxon>Bacillati</taxon>
        <taxon>Actinomycetota</taxon>
        <taxon>Actinomycetes</taxon>
        <taxon>Streptosporangiales</taxon>
        <taxon>Streptosporangiaceae</taxon>
        <taxon>Spongiactinospora</taxon>
    </lineage>
</organism>
<accession>A0A366M664</accession>
<keyword evidence="1" id="KW-0732">Signal</keyword>
<comment type="caution">
    <text evidence="2">The sequence shown here is derived from an EMBL/GenBank/DDBJ whole genome shotgun (WGS) entry which is preliminary data.</text>
</comment>
<dbReference type="Gene3D" id="3.40.50.1820">
    <property type="entry name" value="alpha/beta hydrolase"/>
    <property type="match status" value="1"/>
</dbReference>
<protein>
    <submittedName>
        <fullName evidence="2">Esterase</fullName>
    </submittedName>
</protein>
<feature type="chain" id="PRO_5016818835" evidence="1">
    <location>
        <begin position="26"/>
        <end position="348"/>
    </location>
</feature>
<dbReference type="Proteomes" id="UP000253303">
    <property type="component" value="Unassembled WGS sequence"/>
</dbReference>
<dbReference type="SUPFAM" id="SSF53474">
    <property type="entry name" value="alpha/beta-Hydrolases"/>
    <property type="match status" value="1"/>
</dbReference>
<dbReference type="RefSeq" id="WP_113980039.1">
    <property type="nucleotide sequence ID" value="NZ_QMEY01000002.1"/>
</dbReference>
<evidence type="ECO:0000313" key="2">
    <source>
        <dbReference type="EMBL" id="RBQ21084.1"/>
    </source>
</evidence>
<evidence type="ECO:0000313" key="3">
    <source>
        <dbReference type="Proteomes" id="UP000253303"/>
    </source>
</evidence>